<proteinExistence type="inferred from homology"/>
<feature type="domain" description="NAC-A/B" evidence="7">
    <location>
        <begin position="7"/>
        <end position="74"/>
    </location>
</feature>
<evidence type="ECO:0000256" key="6">
    <source>
        <dbReference type="SAM" id="MobiDB-lite"/>
    </source>
</evidence>
<dbReference type="GO" id="GO:0015031">
    <property type="term" value="P:protein transport"/>
    <property type="evidence" value="ECO:0007669"/>
    <property type="project" value="UniProtKB-UniRule"/>
</dbReference>
<keyword evidence="1 4" id="KW-0813">Transport</keyword>
<dbReference type="InterPro" id="IPR005231">
    <property type="entry name" value="NAC_arc"/>
</dbReference>
<evidence type="ECO:0000313" key="9">
    <source>
        <dbReference type="Proteomes" id="UP001596547"/>
    </source>
</evidence>
<keyword evidence="2 4" id="KW-0694">RNA-binding</keyword>
<comment type="similarity">
    <text evidence="4">Belongs to the NAC-alpha family.</text>
</comment>
<sequence>MFGGGGGLNPRKMKQMMKQMGIEVTEIDAEEVVIRTAEEDLVFTDAEVQRMDAQGQATYQIVGEPESRPRAEGGADVGGETGTDADAAADEAPDIPDADVEIVTQRTGASEKEAREALAAEGGDLAAAVSRLE</sequence>
<comment type="subunit">
    <text evidence="4">Homodimer. Interacts with the ribosome. Binds ribosomal RNA.</text>
</comment>
<dbReference type="AlphaFoldDB" id="A0ABD6ABC9"/>
<feature type="region of interest" description="Disordered" evidence="6">
    <location>
        <begin position="60"/>
        <end position="98"/>
    </location>
</feature>
<dbReference type="HAMAP" id="MF_00814">
    <property type="entry name" value="NAC_arch"/>
    <property type="match status" value="1"/>
</dbReference>
<keyword evidence="3 4" id="KW-0653">Protein transport</keyword>
<evidence type="ECO:0000313" key="8">
    <source>
        <dbReference type="EMBL" id="MFC7317899.1"/>
    </source>
</evidence>
<evidence type="ECO:0000256" key="1">
    <source>
        <dbReference type="ARBA" id="ARBA00022448"/>
    </source>
</evidence>
<dbReference type="Gene3D" id="1.10.8.10">
    <property type="entry name" value="DNA helicase RuvA subunit, C-terminal domain"/>
    <property type="match status" value="1"/>
</dbReference>
<dbReference type="RefSeq" id="WP_276302865.1">
    <property type="nucleotide sequence ID" value="NZ_CP119992.1"/>
</dbReference>
<evidence type="ECO:0000256" key="3">
    <source>
        <dbReference type="ARBA" id="ARBA00022927"/>
    </source>
</evidence>
<accession>A0ABD6ABC9</accession>
<organism evidence="8 9">
    <name type="scientific">Halomarina halobia</name>
    <dbReference type="NCBI Taxonomy" id="3033386"/>
    <lineage>
        <taxon>Archaea</taxon>
        <taxon>Methanobacteriati</taxon>
        <taxon>Methanobacteriota</taxon>
        <taxon>Stenosarchaea group</taxon>
        <taxon>Halobacteria</taxon>
        <taxon>Halobacteriales</taxon>
        <taxon>Natronomonadaceae</taxon>
        <taxon>Halomarina</taxon>
    </lineage>
</organism>
<dbReference type="Pfam" id="PF01849">
    <property type="entry name" value="NAC"/>
    <property type="match status" value="1"/>
</dbReference>
<keyword evidence="9" id="KW-1185">Reference proteome</keyword>
<comment type="caution">
    <text evidence="8">The sequence shown here is derived from an EMBL/GenBank/DDBJ whole genome shotgun (WGS) entry which is preliminary data.</text>
</comment>
<comment type="function">
    <text evidence="4">Contacts the emerging nascent chain on the ribosome.</text>
</comment>
<dbReference type="InterPro" id="IPR038187">
    <property type="entry name" value="NAC_A/B_dom_sf"/>
</dbReference>
<dbReference type="EMBL" id="JBHTBF010000002">
    <property type="protein sequence ID" value="MFC7317899.1"/>
    <property type="molecule type" value="Genomic_DNA"/>
</dbReference>
<dbReference type="Gene3D" id="2.20.70.30">
    <property type="entry name" value="Nascent polypeptide-associated complex domain"/>
    <property type="match status" value="1"/>
</dbReference>
<dbReference type="GeneID" id="79315418"/>
<dbReference type="GO" id="GO:0003723">
    <property type="term" value="F:RNA binding"/>
    <property type="evidence" value="ECO:0007669"/>
    <property type="project" value="UniProtKB-UniRule"/>
</dbReference>
<dbReference type="PROSITE" id="PS51151">
    <property type="entry name" value="NAC_AB"/>
    <property type="match status" value="1"/>
</dbReference>
<feature type="compositionally biased region" description="Acidic residues" evidence="6">
    <location>
        <begin position="87"/>
        <end position="98"/>
    </location>
</feature>
<dbReference type="InterPro" id="IPR009060">
    <property type="entry name" value="UBA-like_sf"/>
</dbReference>
<dbReference type="InterPro" id="IPR002715">
    <property type="entry name" value="Nas_poly-pep-assoc_cplx_dom"/>
</dbReference>
<evidence type="ECO:0000256" key="5">
    <source>
        <dbReference type="NCBIfam" id="TIGR00264"/>
    </source>
</evidence>
<dbReference type="SUPFAM" id="SSF46934">
    <property type="entry name" value="UBA-like"/>
    <property type="match status" value="1"/>
</dbReference>
<gene>
    <name evidence="4" type="primary">nac</name>
    <name evidence="8" type="ORF">ACFQPE_14020</name>
</gene>
<name>A0ABD6ABC9_9EURY</name>
<reference evidence="8 9" key="1">
    <citation type="journal article" date="2019" name="Int. J. Syst. Evol. Microbiol.">
        <title>The Global Catalogue of Microorganisms (GCM) 10K type strain sequencing project: providing services to taxonomists for standard genome sequencing and annotation.</title>
        <authorList>
            <consortium name="The Broad Institute Genomics Platform"/>
            <consortium name="The Broad Institute Genome Sequencing Center for Infectious Disease"/>
            <person name="Wu L."/>
            <person name="Ma J."/>
        </authorList>
    </citation>
    <scope>NUCLEOTIDE SEQUENCE [LARGE SCALE GENOMIC DNA]</scope>
    <source>
        <strain evidence="8 9">PSR21</strain>
    </source>
</reference>
<evidence type="ECO:0000259" key="7">
    <source>
        <dbReference type="PROSITE" id="PS51151"/>
    </source>
</evidence>
<dbReference type="SMART" id="SM01407">
    <property type="entry name" value="NAC"/>
    <property type="match status" value="1"/>
</dbReference>
<evidence type="ECO:0000256" key="2">
    <source>
        <dbReference type="ARBA" id="ARBA00022884"/>
    </source>
</evidence>
<dbReference type="Proteomes" id="UP001596547">
    <property type="component" value="Unassembled WGS sequence"/>
</dbReference>
<protein>
    <recommendedName>
        <fullName evidence="4 5">Nascent polypeptide-associated complex protein</fullName>
    </recommendedName>
</protein>
<dbReference type="NCBIfam" id="TIGR00264">
    <property type="entry name" value="archaeal-type nascent polypeptide-associated complex protein"/>
    <property type="match status" value="1"/>
</dbReference>
<evidence type="ECO:0000256" key="4">
    <source>
        <dbReference type="HAMAP-Rule" id="MF_00814"/>
    </source>
</evidence>